<accession>A0A160MX83</accession>
<keyword evidence="2" id="KW-1185">Reference proteome</keyword>
<name>A0A160MX83_9GAMM</name>
<protein>
    <submittedName>
        <fullName evidence="1">Uncharacterized protein</fullName>
    </submittedName>
</protein>
<proteinExistence type="predicted"/>
<sequence>MGAIGRYAASDLPLGEYSVALARDGQAIALSCHLCRH</sequence>
<reference evidence="1 2" key="1">
    <citation type="submission" date="2016-02" db="EMBL/GenBank/DDBJ databases">
        <title>Complete genome sequencing and analysis of ATSB10, Dyella thiooxydans isolated from rhizosphere soil of sunflower (Helianthus annuus L.).</title>
        <authorList>
            <person name="Lee Y."/>
            <person name="Hwangbo K."/>
            <person name="Chung H."/>
            <person name="Yoo J."/>
            <person name="Kim K.Y."/>
            <person name="Sa T.M."/>
            <person name="Um Y."/>
            <person name="Madhaiyan M."/>
        </authorList>
    </citation>
    <scope>NUCLEOTIDE SEQUENCE [LARGE SCALE GENOMIC DNA]</scope>
    <source>
        <strain evidence="1 2">ATSB10</strain>
    </source>
</reference>
<dbReference type="PATRIC" id="fig|445710.3.peg.396"/>
<organism evidence="1 2">
    <name type="scientific">Dyella thiooxydans</name>
    <dbReference type="NCBI Taxonomy" id="445710"/>
    <lineage>
        <taxon>Bacteria</taxon>
        <taxon>Pseudomonadati</taxon>
        <taxon>Pseudomonadota</taxon>
        <taxon>Gammaproteobacteria</taxon>
        <taxon>Lysobacterales</taxon>
        <taxon>Rhodanobacteraceae</taxon>
        <taxon>Dyella</taxon>
    </lineage>
</organism>
<gene>
    <name evidence="1" type="ORF">ATSB10_03970</name>
</gene>
<evidence type="ECO:0000313" key="2">
    <source>
        <dbReference type="Proteomes" id="UP000077255"/>
    </source>
</evidence>
<dbReference type="KEGG" id="dtx:ATSB10_03970"/>
<dbReference type="AlphaFoldDB" id="A0A160MX83"/>
<dbReference type="EMBL" id="CP014841">
    <property type="protein sequence ID" value="AND67851.1"/>
    <property type="molecule type" value="Genomic_DNA"/>
</dbReference>
<dbReference type="Proteomes" id="UP000077255">
    <property type="component" value="Chromosome"/>
</dbReference>
<evidence type="ECO:0000313" key="1">
    <source>
        <dbReference type="EMBL" id="AND67851.1"/>
    </source>
</evidence>